<evidence type="ECO:0000313" key="2">
    <source>
        <dbReference type="Proteomes" id="UP000827872"/>
    </source>
</evidence>
<evidence type="ECO:0000313" key="1">
    <source>
        <dbReference type="EMBL" id="KAH7991390.1"/>
    </source>
</evidence>
<dbReference type="Proteomes" id="UP000827872">
    <property type="component" value="Linkage Group LG03"/>
</dbReference>
<keyword evidence="2" id="KW-1185">Reference proteome</keyword>
<protein>
    <submittedName>
        <fullName evidence="1">Uncharacterized protein</fullName>
    </submittedName>
</protein>
<reference evidence="1" key="1">
    <citation type="submission" date="2021-08" db="EMBL/GenBank/DDBJ databases">
        <title>The first chromosome-level gecko genome reveals the dynamic sex chromosomes of Neotropical dwarf geckos (Sphaerodactylidae: Sphaerodactylus).</title>
        <authorList>
            <person name="Pinto B.J."/>
            <person name="Keating S.E."/>
            <person name="Gamble T."/>
        </authorList>
    </citation>
    <scope>NUCLEOTIDE SEQUENCE</scope>
    <source>
        <strain evidence="1">TG3544</strain>
    </source>
</reference>
<proteinExistence type="predicted"/>
<dbReference type="EMBL" id="CM037616">
    <property type="protein sequence ID" value="KAH7991390.1"/>
    <property type="molecule type" value="Genomic_DNA"/>
</dbReference>
<comment type="caution">
    <text evidence="1">The sequence shown here is derived from an EMBL/GenBank/DDBJ whole genome shotgun (WGS) entry which is preliminary data.</text>
</comment>
<name>A0ACB8EGF0_9SAUR</name>
<sequence length="170" mass="20004">MAGRKGRVCQKHQEPLKLFCIDDEALICVICDRSKEHRDHKTVPLEEVSQEYKDRFCDCLEKLKEEREKILACKADVVKESQDLLKQTTEEKQEMVAKFRELHSFLEEQEKLLLTQMEEVEKEVAKNRDQHLVKLSEALSSVDSLMQEMEEKCQQLATEHLWDARSTLLK</sequence>
<gene>
    <name evidence="1" type="ORF">K3G42_005529</name>
</gene>
<organism evidence="1 2">
    <name type="scientific">Sphaerodactylus townsendi</name>
    <dbReference type="NCBI Taxonomy" id="933632"/>
    <lineage>
        <taxon>Eukaryota</taxon>
        <taxon>Metazoa</taxon>
        <taxon>Chordata</taxon>
        <taxon>Craniata</taxon>
        <taxon>Vertebrata</taxon>
        <taxon>Euteleostomi</taxon>
        <taxon>Lepidosauria</taxon>
        <taxon>Squamata</taxon>
        <taxon>Bifurcata</taxon>
        <taxon>Gekkota</taxon>
        <taxon>Sphaerodactylidae</taxon>
        <taxon>Sphaerodactylus</taxon>
    </lineage>
</organism>
<accession>A0ACB8EGF0</accession>